<proteinExistence type="predicted"/>
<organism evidence="2 3">
    <name type="scientific">Strongyloides papillosus</name>
    <name type="common">Intestinal threadworm</name>
    <dbReference type="NCBI Taxonomy" id="174720"/>
    <lineage>
        <taxon>Eukaryota</taxon>
        <taxon>Metazoa</taxon>
        <taxon>Ecdysozoa</taxon>
        <taxon>Nematoda</taxon>
        <taxon>Chromadorea</taxon>
        <taxon>Rhabditida</taxon>
        <taxon>Tylenchina</taxon>
        <taxon>Panagrolaimomorpha</taxon>
        <taxon>Strongyloidoidea</taxon>
        <taxon>Strongyloididae</taxon>
        <taxon>Strongyloides</taxon>
    </lineage>
</organism>
<keyword evidence="2" id="KW-1185">Reference proteome</keyword>
<dbReference type="GO" id="GO:0004222">
    <property type="term" value="F:metalloendopeptidase activity"/>
    <property type="evidence" value="ECO:0007669"/>
    <property type="project" value="InterPro"/>
</dbReference>
<dbReference type="Proteomes" id="UP000046392">
    <property type="component" value="Unplaced"/>
</dbReference>
<reference evidence="3" key="1">
    <citation type="submission" date="2017-02" db="UniProtKB">
        <authorList>
            <consortium name="WormBaseParasite"/>
        </authorList>
    </citation>
    <scope>IDENTIFICATION</scope>
</reference>
<protein>
    <submittedName>
        <fullName evidence="3">Peptidase_M13_N domain-containing protein</fullName>
    </submittedName>
</protein>
<keyword evidence="1" id="KW-0732">Signal</keyword>
<name>A0A0N5BD93_STREA</name>
<evidence type="ECO:0000313" key="2">
    <source>
        <dbReference type="Proteomes" id="UP000046392"/>
    </source>
</evidence>
<dbReference type="WBParaSite" id="SPAL_0000398200.1">
    <property type="protein sequence ID" value="SPAL_0000398200.1"/>
    <property type="gene ID" value="SPAL_0000398200"/>
</dbReference>
<feature type="chain" id="PRO_5005894317" evidence="1">
    <location>
        <begin position="23"/>
        <end position="318"/>
    </location>
</feature>
<dbReference type="Gene3D" id="3.40.390.10">
    <property type="entry name" value="Collagenase (Catalytic Domain)"/>
    <property type="match status" value="1"/>
</dbReference>
<dbReference type="InterPro" id="IPR024079">
    <property type="entry name" value="MetalloPept_cat_dom_sf"/>
</dbReference>
<dbReference type="PROSITE" id="PS51885">
    <property type="entry name" value="NEPRILYSIN"/>
    <property type="match status" value="1"/>
</dbReference>
<sequence>MLFFLKIFTLIVVFVNFCYLKSQPNDLDLYGKDLRIEDSFENNDLELNDNDAVKILKDIQLHKDGNDTSNILGSFLKNINFDVHPCDDFFNFTCGNWNIKDETNKIVNDKYNFGEFKKTHKEDLIKKSKAIKLINEMNEKCVKSDLEHFRNFCIEEVTKFGTYAFVSHYIKHLTSNQKFNLSLVILQEMADIIINEYKKLVKETDSLDEFSKITYIEILDSIENDIGHFENLADIQFMEKCYSYSNFSMNDNVLDMVEDISNYESFIPDGNNDLTDRCTKYIKYQRSYNNVELSTLTDERGYHDTPSKKFIIYLSFLK</sequence>
<dbReference type="InterPro" id="IPR000718">
    <property type="entry name" value="Peptidase_M13"/>
</dbReference>
<feature type="signal peptide" evidence="1">
    <location>
        <begin position="1"/>
        <end position="22"/>
    </location>
</feature>
<evidence type="ECO:0000313" key="3">
    <source>
        <dbReference type="WBParaSite" id="SPAL_0000398200.1"/>
    </source>
</evidence>
<accession>A0A0N5BD93</accession>
<dbReference type="SUPFAM" id="SSF55486">
    <property type="entry name" value="Metalloproteases ('zincins'), catalytic domain"/>
    <property type="match status" value="1"/>
</dbReference>
<dbReference type="GO" id="GO:0006508">
    <property type="term" value="P:proteolysis"/>
    <property type="evidence" value="ECO:0007669"/>
    <property type="project" value="InterPro"/>
</dbReference>
<evidence type="ECO:0000256" key="1">
    <source>
        <dbReference type="SAM" id="SignalP"/>
    </source>
</evidence>
<dbReference type="AlphaFoldDB" id="A0A0N5BD93"/>